<reference evidence="2" key="1">
    <citation type="submission" date="2023-06" db="EMBL/GenBank/DDBJ databases">
        <title>Genomic of Agaribacillus aureum.</title>
        <authorList>
            <person name="Wang G."/>
        </authorList>
    </citation>
    <scope>NUCLEOTIDE SEQUENCE</scope>
    <source>
        <strain evidence="2">BMA12</strain>
    </source>
</reference>
<dbReference type="RefSeq" id="WP_346762587.1">
    <property type="nucleotide sequence ID" value="NZ_JAUJEB010000014.1"/>
</dbReference>
<proteinExistence type="predicted"/>
<comment type="caution">
    <text evidence="2">The sequence shown here is derived from an EMBL/GenBank/DDBJ whole genome shotgun (WGS) entry which is preliminary data.</text>
</comment>
<dbReference type="EMBL" id="JAUJEB010000014">
    <property type="protein sequence ID" value="MDN5217250.1"/>
    <property type="molecule type" value="Genomic_DNA"/>
</dbReference>
<name>A0ABT8LKK3_9BACT</name>
<dbReference type="GO" id="GO:0016787">
    <property type="term" value="F:hydrolase activity"/>
    <property type="evidence" value="ECO:0007669"/>
    <property type="project" value="UniProtKB-KW"/>
</dbReference>
<dbReference type="Gene3D" id="2.60.40.1180">
    <property type="entry name" value="Golgi alpha-mannosidase II"/>
    <property type="match status" value="1"/>
</dbReference>
<evidence type="ECO:0000313" key="3">
    <source>
        <dbReference type="Proteomes" id="UP001172083"/>
    </source>
</evidence>
<dbReference type="PANTHER" id="PTHR42767">
    <property type="entry name" value="ENDO-BETA-1,6-GALACTANASE"/>
    <property type="match status" value="1"/>
</dbReference>
<dbReference type="PANTHER" id="PTHR42767:SF1">
    <property type="entry name" value="ENDO-BETA-1,6-GALACTANASE-LIKE DOMAIN-CONTAINING PROTEIN"/>
    <property type="match status" value="1"/>
</dbReference>
<gene>
    <name evidence="2" type="ORF">QQ020_34575</name>
</gene>
<dbReference type="InterPro" id="IPR017853">
    <property type="entry name" value="GH"/>
</dbReference>
<dbReference type="SUPFAM" id="SSF51011">
    <property type="entry name" value="Glycosyl hydrolase domain"/>
    <property type="match status" value="1"/>
</dbReference>
<feature type="domain" description="Endo-beta-1,6-galactanase-like" evidence="1">
    <location>
        <begin position="43"/>
        <end position="407"/>
    </location>
</feature>
<dbReference type="Pfam" id="PF14587">
    <property type="entry name" value="Glyco_hydr_30_2"/>
    <property type="match status" value="1"/>
</dbReference>
<protein>
    <submittedName>
        <fullName evidence="2">Glycoside hydrolase</fullName>
    </submittedName>
</protein>
<dbReference type="Gene3D" id="3.20.20.80">
    <property type="entry name" value="Glycosidases"/>
    <property type="match status" value="1"/>
</dbReference>
<dbReference type="PROSITE" id="PS51257">
    <property type="entry name" value="PROKAR_LIPOPROTEIN"/>
    <property type="match status" value="1"/>
</dbReference>
<keyword evidence="2" id="KW-0378">Hydrolase</keyword>
<dbReference type="SUPFAM" id="SSF51445">
    <property type="entry name" value="(Trans)glycosidases"/>
    <property type="match status" value="1"/>
</dbReference>
<keyword evidence="3" id="KW-1185">Reference proteome</keyword>
<evidence type="ECO:0000313" key="2">
    <source>
        <dbReference type="EMBL" id="MDN5217250.1"/>
    </source>
</evidence>
<organism evidence="2 3">
    <name type="scientific">Agaribacillus aureus</name>
    <dbReference type="NCBI Taxonomy" id="3051825"/>
    <lineage>
        <taxon>Bacteria</taxon>
        <taxon>Pseudomonadati</taxon>
        <taxon>Bacteroidota</taxon>
        <taxon>Cytophagia</taxon>
        <taxon>Cytophagales</taxon>
        <taxon>Splendidivirgaceae</taxon>
        <taxon>Agaribacillus</taxon>
    </lineage>
</organism>
<evidence type="ECO:0000259" key="1">
    <source>
        <dbReference type="Pfam" id="PF14587"/>
    </source>
</evidence>
<dbReference type="Proteomes" id="UP001172083">
    <property type="component" value="Unassembled WGS sequence"/>
</dbReference>
<accession>A0ABT8LKK3</accession>
<sequence length="537" mass="60466">MKYFYNLRLLLLLANISILTGSCQDDSNERGTGGQSSKNDILTVTVNLDDPRQTIHNFGASDAWSCQFVGKNWPSDKKEKIADLLFSREVDETGNPLGIGLSAWRFNIGGGSAEQGDNSLINDDWRRSESFLLLDGSFDPSKHEGQRWFLKAAKARGVEQFIAFVNSPPVSLTKNGKAFNEKDGEPYANLPASNYTAYANFLADVAERLRDDDIDLDYISPFNEPQWKWECCNQEGSPWTNKEISVISKEINEVFESRNITTKLEIAEAAKINFLYRAEPEFPQRSNQVEEFFKTNSGLYLEDIPLMAKKIAGHSYFTTWDVNTMIDMRKELALKIQSVNPNLEYWMTEYSILENNEEIKGNGRDLTVNTALYVARVIHHDLTVANASAWQWWLGVSPYDYKDGLVYIDHSKFGGEIYDSKTLWVMGNFSRFIRPGMVRVNTSRSDNATDYESALDLMTSAYIGTNSEMVIVFINYRNSDKKVNLKLNGANVAEGTTFSQYLTGRGGDENLKYTGTVAAGNEIIIPARSVLSLVSGK</sequence>
<dbReference type="InterPro" id="IPR039743">
    <property type="entry name" value="6GAL/EXGAL"/>
</dbReference>
<dbReference type="InterPro" id="IPR039514">
    <property type="entry name" value="6GAL-like"/>
</dbReference>
<dbReference type="InterPro" id="IPR013780">
    <property type="entry name" value="Glyco_hydro_b"/>
</dbReference>